<dbReference type="GO" id="GO:0005737">
    <property type="term" value="C:cytoplasm"/>
    <property type="evidence" value="ECO:0007669"/>
    <property type="project" value="TreeGrafter"/>
</dbReference>
<evidence type="ECO:0000313" key="3">
    <source>
        <dbReference type="EMBL" id="POS84151.1"/>
    </source>
</evidence>
<dbReference type="InterPro" id="IPR036291">
    <property type="entry name" value="NAD(P)-bd_dom_sf"/>
</dbReference>
<dbReference type="Gene3D" id="3.30.1780.10">
    <property type="entry name" value="ornithine cyclodeaminase, domain 1"/>
    <property type="match status" value="1"/>
</dbReference>
<comment type="similarity">
    <text evidence="1">Belongs to the ornithine cyclodeaminase/mu-crystallin family.</text>
</comment>
<dbReference type="PANTHER" id="PTHR13812:SF19">
    <property type="entry name" value="KETIMINE REDUCTASE MU-CRYSTALLIN"/>
    <property type="match status" value="1"/>
</dbReference>
<organism evidence="3 4">
    <name type="scientific">Erysiphe pulchra</name>
    <dbReference type="NCBI Taxonomy" id="225359"/>
    <lineage>
        <taxon>Eukaryota</taxon>
        <taxon>Fungi</taxon>
        <taxon>Dikarya</taxon>
        <taxon>Ascomycota</taxon>
        <taxon>Pezizomycotina</taxon>
        <taxon>Leotiomycetes</taxon>
        <taxon>Erysiphales</taxon>
        <taxon>Erysiphaceae</taxon>
        <taxon>Erysiphe</taxon>
    </lineage>
</organism>
<evidence type="ECO:0000313" key="4">
    <source>
        <dbReference type="Proteomes" id="UP000237438"/>
    </source>
</evidence>
<feature type="region of interest" description="Disordered" evidence="2">
    <location>
        <begin position="383"/>
        <end position="434"/>
    </location>
</feature>
<evidence type="ECO:0008006" key="5">
    <source>
        <dbReference type="Google" id="ProtNLM"/>
    </source>
</evidence>
<dbReference type="AlphaFoldDB" id="A0A2S4PQ45"/>
<dbReference type="STRING" id="225359.A0A2S4PQ45"/>
<gene>
    <name evidence="3" type="ORF">EPUL_004877</name>
</gene>
<dbReference type="OrthoDB" id="41492at2759"/>
<name>A0A2S4PQ45_9PEZI</name>
<dbReference type="Proteomes" id="UP000237438">
    <property type="component" value="Unassembled WGS sequence"/>
</dbReference>
<dbReference type="InterPro" id="IPR003462">
    <property type="entry name" value="ODC_Mu_crystall"/>
</dbReference>
<evidence type="ECO:0000256" key="2">
    <source>
        <dbReference type="SAM" id="MobiDB-lite"/>
    </source>
</evidence>
<dbReference type="EMBL" id="PEDP01001153">
    <property type="protein sequence ID" value="POS84151.1"/>
    <property type="molecule type" value="Genomic_DNA"/>
</dbReference>
<accession>A0A2S4PQ45</accession>
<dbReference type="SUPFAM" id="SSF51735">
    <property type="entry name" value="NAD(P)-binding Rossmann-fold domains"/>
    <property type="match status" value="1"/>
</dbReference>
<proteinExistence type="inferred from homology"/>
<sequence>MPITVLTDRQVKFLLNNLTTAEVQTLQNSMRCALHDYATGASSSQISTDDQPNKTIVSTRSGTTTLFMPSVITGSMGIKVSTFPTPSAHIGSNTVTKSAPKSEVSPQGALTLMTAEGQPFAFINSREITAFRTALTSSLLVSRRSKVKVITCFGCGRQAYWHVRLTLILRGSTIKKVQFINRDLSDRATALMKEFIGFDREIKKLEGWSDTTFELTPLRFGDVERALKSQVRSADVIFCTTPSTVPLFDPTILTSNEGRKRARLIIAVGSYSPNMIELPPEIIDQAIRPQTTNHFFQRRAEEGGAIVVDSLTCLRDSGELVEASVRADRTVELGELVMLESLENEQGVVDDYFDGIGQPQNSHDSLLGSNSNFNRGIFRRDSVDSCSSGTPLSKIGSRKSSSNLSKPPSSKPSGNRSRRSSDSSSKWKRKSSISESLNLRHRNPSLLSLRSKKTQTDLENKLSRWLSVGNVIYKSVGIGLLDLVSGIDIVRLAQEKGIGTTISDF</sequence>
<dbReference type="InterPro" id="IPR023401">
    <property type="entry name" value="ODC_N"/>
</dbReference>
<comment type="caution">
    <text evidence="3">The sequence shown here is derived from an EMBL/GenBank/DDBJ whole genome shotgun (WGS) entry which is preliminary data.</text>
</comment>
<feature type="compositionally biased region" description="Low complexity" evidence="2">
    <location>
        <begin position="391"/>
        <end position="415"/>
    </location>
</feature>
<reference evidence="3 4" key="1">
    <citation type="submission" date="2017-10" db="EMBL/GenBank/DDBJ databases">
        <title>Development of genomic resources for the powdery mildew, Erysiphe pulchra.</title>
        <authorList>
            <person name="Wadl P.A."/>
            <person name="Mack B.M."/>
            <person name="Moore G."/>
            <person name="Beltz S.B."/>
        </authorList>
    </citation>
    <scope>NUCLEOTIDE SEQUENCE [LARGE SCALE GENOMIC DNA]</scope>
    <source>
        <strain evidence="3">Cflorida</strain>
    </source>
</reference>
<dbReference type="Gene3D" id="3.40.50.720">
    <property type="entry name" value="NAD(P)-binding Rossmann-like Domain"/>
    <property type="match status" value="1"/>
</dbReference>
<protein>
    <recommendedName>
        <fullName evidence="5">Quinate/shikimate 5-dehydrogenase/glutamyl-tRNA reductase domain-containing protein</fullName>
    </recommendedName>
</protein>
<keyword evidence="4" id="KW-1185">Reference proteome</keyword>
<evidence type="ECO:0000256" key="1">
    <source>
        <dbReference type="ARBA" id="ARBA00008903"/>
    </source>
</evidence>
<dbReference type="PANTHER" id="PTHR13812">
    <property type="entry name" value="KETIMINE REDUCTASE MU-CRYSTALLIN"/>
    <property type="match status" value="1"/>
</dbReference>